<feature type="region of interest" description="Disordered" evidence="4">
    <location>
        <begin position="114"/>
        <end position="134"/>
    </location>
</feature>
<feature type="region of interest" description="Disordered" evidence="4">
    <location>
        <begin position="589"/>
        <end position="652"/>
    </location>
</feature>
<keyword evidence="2 3" id="KW-0539">Nucleus</keyword>
<dbReference type="AlphaFoldDB" id="A0A8H3DRH6"/>
<evidence type="ECO:0000256" key="2">
    <source>
        <dbReference type="ARBA" id="ARBA00023242"/>
    </source>
</evidence>
<feature type="compositionally biased region" description="Basic and acidic residues" evidence="4">
    <location>
        <begin position="457"/>
        <end position="466"/>
    </location>
</feature>
<dbReference type="CDD" id="cd01389">
    <property type="entry name" value="HMG-box_ROX1-like"/>
    <property type="match status" value="1"/>
</dbReference>
<evidence type="ECO:0000256" key="4">
    <source>
        <dbReference type="SAM" id="MobiDB-lite"/>
    </source>
</evidence>
<evidence type="ECO:0000313" key="7">
    <source>
        <dbReference type="Proteomes" id="UP000663843"/>
    </source>
</evidence>
<dbReference type="SUPFAM" id="SSF47095">
    <property type="entry name" value="HMG-box"/>
    <property type="match status" value="1"/>
</dbReference>
<feature type="region of interest" description="Disordered" evidence="4">
    <location>
        <begin position="315"/>
        <end position="334"/>
    </location>
</feature>
<evidence type="ECO:0000256" key="3">
    <source>
        <dbReference type="PROSITE-ProRule" id="PRU00267"/>
    </source>
</evidence>
<dbReference type="EMBL" id="CAJMWT010010691">
    <property type="protein sequence ID" value="CAE6542800.1"/>
    <property type="molecule type" value="Genomic_DNA"/>
</dbReference>
<feature type="domain" description="HMG box" evidence="5">
    <location>
        <begin position="131"/>
        <end position="211"/>
    </location>
</feature>
<evidence type="ECO:0000256" key="1">
    <source>
        <dbReference type="ARBA" id="ARBA00023125"/>
    </source>
</evidence>
<evidence type="ECO:0000259" key="5">
    <source>
        <dbReference type="PROSITE" id="PS50118"/>
    </source>
</evidence>
<feature type="compositionally biased region" description="Polar residues" evidence="4">
    <location>
        <begin position="590"/>
        <end position="606"/>
    </location>
</feature>
<dbReference type="GO" id="GO:0000978">
    <property type="term" value="F:RNA polymerase II cis-regulatory region sequence-specific DNA binding"/>
    <property type="evidence" value="ECO:0007669"/>
    <property type="project" value="TreeGrafter"/>
</dbReference>
<feature type="compositionally biased region" description="Low complexity" evidence="4">
    <location>
        <begin position="428"/>
        <end position="444"/>
    </location>
</feature>
<dbReference type="PROSITE" id="PS50118">
    <property type="entry name" value="HMG_BOX_2"/>
    <property type="match status" value="1"/>
</dbReference>
<sequence>MSHPGCGREIAPMDHCSAVNTGYNVHGPIDIWQNHFIGALPQPQILNPELGALFSTPTHSNTPALDYSTNTLTPEYSPSYSGMSTPSDSSNVPSPTDSVPSPFFVTFTPDSLALKPAKKPSHSKKRPPGHIPRPRNAFILFRGSHGAAIPKKNDNRHISKIMGELWNKVSPAERLIWEQKADIEKVRPHSFAVTSGSLLQERHSRMYPNYRYRPTKPNGIVKRRVTCRSAPALSAYSSSPGIGKSNGACEMVGSLNADQKGELRFGNTQRARLIDQEERRKDKTRCARVAELVQQGIVGEKLEAEAQRLGLDRDSIASPTPQLQPSIHDPPGKRSQFHTNVDILRALHGDDDTLAFADPFASNNASIPPQENMLPINSELPATAPASPETEDALCARRHALTPLAIPPLASPASNDQPPPLFLPVQQSGTTSGPMRSSSSSPLGRQRRLHYPYPRRGWGEERHANGDFDSDPDLSFNHVSYHSPGNSPTEQYLSPHVCSRPQLGSTTHRSSPAATPPLYGVESAYSGRPHEPIDLSAIYDQGDTATSHEAASHSTYAIDAGNTYSPNPATPTLLSNIPISQQLALACRPVSNNTTGPNPNAESSPGSGYYGWQSPFGSEPGYSREIEESTSVTSYGAMPHIYYPDETGASSY</sequence>
<organism evidence="6 7">
    <name type="scientific">Rhizoctonia solani</name>
    <dbReference type="NCBI Taxonomy" id="456999"/>
    <lineage>
        <taxon>Eukaryota</taxon>
        <taxon>Fungi</taxon>
        <taxon>Dikarya</taxon>
        <taxon>Basidiomycota</taxon>
        <taxon>Agaricomycotina</taxon>
        <taxon>Agaricomycetes</taxon>
        <taxon>Cantharellales</taxon>
        <taxon>Ceratobasidiaceae</taxon>
        <taxon>Rhizoctonia</taxon>
    </lineage>
</organism>
<dbReference type="GO" id="GO:0005634">
    <property type="term" value="C:nucleus"/>
    <property type="evidence" value="ECO:0007669"/>
    <property type="project" value="UniProtKB-UniRule"/>
</dbReference>
<comment type="caution">
    <text evidence="6">The sequence shown here is derived from an EMBL/GenBank/DDBJ whole genome shotgun (WGS) entry which is preliminary data.</text>
</comment>
<dbReference type="Pfam" id="PF00505">
    <property type="entry name" value="HMG_box"/>
    <property type="match status" value="1"/>
</dbReference>
<name>A0A8H3DRH6_9AGAM</name>
<gene>
    <name evidence="6" type="ORF">RDB_LOCUS201614</name>
</gene>
<reference evidence="6" key="1">
    <citation type="submission" date="2021-01" db="EMBL/GenBank/DDBJ databases">
        <authorList>
            <person name="Kaushik A."/>
        </authorList>
    </citation>
    <scope>NUCLEOTIDE SEQUENCE</scope>
    <source>
        <strain evidence="6">AG2-2IIIB</strain>
    </source>
</reference>
<feature type="compositionally biased region" description="Polar residues" evidence="4">
    <location>
        <begin position="477"/>
        <end position="492"/>
    </location>
</feature>
<feature type="region of interest" description="Disordered" evidence="4">
    <location>
        <begin position="406"/>
        <end position="527"/>
    </location>
</feature>
<evidence type="ECO:0000313" key="6">
    <source>
        <dbReference type="EMBL" id="CAE6542800.1"/>
    </source>
</evidence>
<feature type="compositionally biased region" description="Polar residues" evidence="4">
    <location>
        <begin position="502"/>
        <end position="513"/>
    </location>
</feature>
<keyword evidence="1 3" id="KW-0238">DNA-binding</keyword>
<proteinExistence type="predicted"/>
<dbReference type="Gene3D" id="1.10.30.10">
    <property type="entry name" value="High mobility group box domain"/>
    <property type="match status" value="1"/>
</dbReference>
<feature type="region of interest" description="Disordered" evidence="4">
    <location>
        <begin position="76"/>
        <end position="97"/>
    </location>
</feature>
<dbReference type="PANTHER" id="PTHR45789">
    <property type="entry name" value="FI18025P1"/>
    <property type="match status" value="1"/>
</dbReference>
<dbReference type="GO" id="GO:0000981">
    <property type="term" value="F:DNA-binding transcription factor activity, RNA polymerase II-specific"/>
    <property type="evidence" value="ECO:0007669"/>
    <property type="project" value="TreeGrafter"/>
</dbReference>
<accession>A0A8H3DRH6</accession>
<feature type="region of interest" description="Disordered" evidence="4">
    <location>
        <begin position="362"/>
        <end position="390"/>
    </location>
</feature>
<dbReference type="PANTHER" id="PTHR45789:SF2">
    <property type="entry name" value="FI18025P1"/>
    <property type="match status" value="1"/>
</dbReference>
<dbReference type="InterPro" id="IPR009071">
    <property type="entry name" value="HMG_box_dom"/>
</dbReference>
<dbReference type="InterPro" id="IPR051356">
    <property type="entry name" value="SOX/SOX-like_TF"/>
</dbReference>
<protein>
    <recommendedName>
        <fullName evidence="5">HMG box domain-containing protein</fullName>
    </recommendedName>
</protein>
<dbReference type="SMART" id="SM00398">
    <property type="entry name" value="HMG"/>
    <property type="match status" value="1"/>
</dbReference>
<dbReference type="Proteomes" id="UP000663843">
    <property type="component" value="Unassembled WGS sequence"/>
</dbReference>
<dbReference type="InterPro" id="IPR036910">
    <property type="entry name" value="HMG_box_dom_sf"/>
</dbReference>
<feature type="DNA-binding region" description="HMG box" evidence="3">
    <location>
        <begin position="131"/>
        <end position="211"/>
    </location>
</feature>
<feature type="compositionally biased region" description="Basic residues" evidence="4">
    <location>
        <begin position="116"/>
        <end position="128"/>
    </location>
</feature>